<dbReference type="Pfam" id="PF01638">
    <property type="entry name" value="HxlR"/>
    <property type="match status" value="1"/>
</dbReference>
<dbReference type="Gene3D" id="1.10.10.10">
    <property type="entry name" value="Winged helix-like DNA-binding domain superfamily/Winged helix DNA-binding domain"/>
    <property type="match status" value="1"/>
</dbReference>
<dbReference type="InterPro" id="IPR036388">
    <property type="entry name" value="WH-like_DNA-bd_sf"/>
</dbReference>
<dbReference type="GO" id="GO:0003677">
    <property type="term" value="F:DNA binding"/>
    <property type="evidence" value="ECO:0007669"/>
    <property type="project" value="UniProtKB-KW"/>
</dbReference>
<evidence type="ECO:0000313" key="6">
    <source>
        <dbReference type="Proteomes" id="UP000538929"/>
    </source>
</evidence>
<evidence type="ECO:0000259" key="4">
    <source>
        <dbReference type="PROSITE" id="PS51118"/>
    </source>
</evidence>
<evidence type="ECO:0000256" key="2">
    <source>
        <dbReference type="ARBA" id="ARBA00023125"/>
    </source>
</evidence>
<dbReference type="PROSITE" id="PS51118">
    <property type="entry name" value="HTH_HXLR"/>
    <property type="match status" value="1"/>
</dbReference>
<dbReference type="SUPFAM" id="SSF46785">
    <property type="entry name" value="Winged helix' DNA-binding domain"/>
    <property type="match status" value="1"/>
</dbReference>
<accession>A0A7W3TA87</accession>
<dbReference type="RefSeq" id="WP_143617038.1">
    <property type="nucleotide sequence ID" value="NZ_VJYJ02000025.1"/>
</dbReference>
<gene>
    <name evidence="5" type="ORF">FNQ90_01775</name>
</gene>
<proteinExistence type="predicted"/>
<evidence type="ECO:0000256" key="3">
    <source>
        <dbReference type="ARBA" id="ARBA00023163"/>
    </source>
</evidence>
<organism evidence="5 6">
    <name type="scientific">Streptomyces alkaliphilus</name>
    <dbReference type="NCBI Taxonomy" id="1472722"/>
    <lineage>
        <taxon>Bacteria</taxon>
        <taxon>Bacillati</taxon>
        <taxon>Actinomycetota</taxon>
        <taxon>Actinomycetes</taxon>
        <taxon>Kitasatosporales</taxon>
        <taxon>Streptomycetaceae</taxon>
        <taxon>Streptomyces</taxon>
    </lineage>
</organism>
<name>A0A7W3TA87_9ACTN</name>
<comment type="caution">
    <text evidence="5">The sequence shown here is derived from an EMBL/GenBank/DDBJ whole genome shotgun (WGS) entry which is preliminary data.</text>
</comment>
<sequence length="147" mass="16937">MLRHTYEGQDCNLARALEIVGERWTLLIVRSALLGTERFEGFLDNLEIARNVLANRLARLVDHGLMERVPYQERPLRYAYRLTPVGRDLTRAVVALMQWGDRNLSRDEQPPRRADHLGCDGPVHATLCCSRCGREVRNEEVTVRSVR</sequence>
<evidence type="ECO:0000256" key="1">
    <source>
        <dbReference type="ARBA" id="ARBA00023015"/>
    </source>
</evidence>
<dbReference type="InterPro" id="IPR036390">
    <property type="entry name" value="WH_DNA-bd_sf"/>
</dbReference>
<keyword evidence="2" id="KW-0238">DNA-binding</keyword>
<keyword evidence="3" id="KW-0804">Transcription</keyword>
<evidence type="ECO:0000313" key="5">
    <source>
        <dbReference type="EMBL" id="MBB0242865.1"/>
    </source>
</evidence>
<dbReference type="AlphaFoldDB" id="A0A7W3TA87"/>
<protein>
    <submittedName>
        <fullName evidence="5">Transcriptional regulator</fullName>
    </submittedName>
</protein>
<dbReference type="PANTHER" id="PTHR33204">
    <property type="entry name" value="TRANSCRIPTIONAL REGULATOR, MARR FAMILY"/>
    <property type="match status" value="1"/>
</dbReference>
<dbReference type="InterPro" id="IPR002577">
    <property type="entry name" value="HTH_HxlR"/>
</dbReference>
<reference evidence="6" key="1">
    <citation type="submission" date="2019-10" db="EMBL/GenBank/DDBJ databases">
        <title>Streptomyces sp. nov., a novel actinobacterium isolated from alkaline environment.</title>
        <authorList>
            <person name="Golinska P."/>
        </authorList>
    </citation>
    <scope>NUCLEOTIDE SEQUENCE [LARGE SCALE GENOMIC DNA]</scope>
    <source>
        <strain evidence="6">DSM 42118</strain>
    </source>
</reference>
<dbReference type="OrthoDB" id="9792527at2"/>
<keyword evidence="6" id="KW-1185">Reference proteome</keyword>
<dbReference type="PANTHER" id="PTHR33204:SF18">
    <property type="entry name" value="TRANSCRIPTIONAL REGULATORY PROTEIN"/>
    <property type="match status" value="1"/>
</dbReference>
<feature type="domain" description="HTH hxlR-type" evidence="4">
    <location>
        <begin position="11"/>
        <end position="108"/>
    </location>
</feature>
<dbReference type="Proteomes" id="UP000538929">
    <property type="component" value="Unassembled WGS sequence"/>
</dbReference>
<dbReference type="EMBL" id="VKHT01000024">
    <property type="protein sequence ID" value="MBB0242865.1"/>
    <property type="molecule type" value="Genomic_DNA"/>
</dbReference>
<keyword evidence="1" id="KW-0805">Transcription regulation</keyword>